<accession>A0A4S4A4J4</accession>
<evidence type="ECO:0000259" key="1">
    <source>
        <dbReference type="Pfam" id="PF12867"/>
    </source>
</evidence>
<comment type="caution">
    <text evidence="2">The sequence shown here is derived from an EMBL/GenBank/DDBJ whole genome shotgun (WGS) entry which is preliminary data.</text>
</comment>
<feature type="domain" description="DinB-like" evidence="1">
    <location>
        <begin position="28"/>
        <end position="173"/>
    </location>
</feature>
<reference evidence="2 3" key="1">
    <citation type="submission" date="2019-04" db="EMBL/GenBank/DDBJ databases">
        <title>Flavobacterium sp. nov. isolated from construction timber.</title>
        <authorList>
            <person name="Lin S.-Y."/>
            <person name="Chang C.-T."/>
            <person name="Young C.-C."/>
        </authorList>
    </citation>
    <scope>NUCLEOTIDE SEQUENCE [LARGE SCALE GENOMIC DNA]</scope>
    <source>
        <strain evidence="2 3">CC-CTC003</strain>
    </source>
</reference>
<organism evidence="2 3">
    <name type="scientific">Flavobacterium supellecticarium</name>
    <dbReference type="NCBI Taxonomy" id="2565924"/>
    <lineage>
        <taxon>Bacteria</taxon>
        <taxon>Pseudomonadati</taxon>
        <taxon>Bacteroidota</taxon>
        <taxon>Flavobacteriia</taxon>
        <taxon>Flavobacteriales</taxon>
        <taxon>Flavobacteriaceae</taxon>
        <taxon>Flavobacterium</taxon>
    </lineage>
</organism>
<dbReference type="Pfam" id="PF12867">
    <property type="entry name" value="DinB_2"/>
    <property type="match status" value="1"/>
</dbReference>
<evidence type="ECO:0000313" key="3">
    <source>
        <dbReference type="Proteomes" id="UP000307507"/>
    </source>
</evidence>
<evidence type="ECO:0000313" key="2">
    <source>
        <dbReference type="EMBL" id="THF52875.1"/>
    </source>
</evidence>
<dbReference type="Gene3D" id="1.20.120.450">
    <property type="entry name" value="dinb family like domain"/>
    <property type="match status" value="1"/>
</dbReference>
<dbReference type="Proteomes" id="UP000307507">
    <property type="component" value="Unassembled WGS sequence"/>
</dbReference>
<dbReference type="InterPro" id="IPR034660">
    <property type="entry name" value="DinB/YfiT-like"/>
</dbReference>
<dbReference type="SUPFAM" id="SSF109854">
    <property type="entry name" value="DinB/YfiT-like putative metalloenzymes"/>
    <property type="match status" value="1"/>
</dbReference>
<dbReference type="RefSeq" id="WP_136401400.1">
    <property type="nucleotide sequence ID" value="NZ_SSNZ01000001.1"/>
</dbReference>
<gene>
    <name evidence="2" type="ORF">E6C50_01310</name>
</gene>
<dbReference type="OrthoDB" id="1524454at2"/>
<name>A0A4S4A4J4_9FLAO</name>
<keyword evidence="3" id="KW-1185">Reference proteome</keyword>
<sequence>METKQLLDELTTITKSNIEIANSFKTNNPKTLNWRQSEKSWSILECLEHLNRYGDFYLPELNRCIAKARYKKPRLFYKTGVLGGYFARMMKAESQSKIKSLKSYNPIGSQLDQGVLDVFITQQETLLLILDQAQQVDLIKNKTATSLSRLIRLQLGDTLSFLIYHNERHIKQASNVLKQYSTNI</sequence>
<proteinExistence type="predicted"/>
<dbReference type="EMBL" id="SSNZ01000001">
    <property type="protein sequence ID" value="THF52875.1"/>
    <property type="molecule type" value="Genomic_DNA"/>
</dbReference>
<dbReference type="AlphaFoldDB" id="A0A4S4A4J4"/>
<protein>
    <submittedName>
        <fullName evidence="2">DinB family protein</fullName>
    </submittedName>
</protein>
<dbReference type="InterPro" id="IPR024775">
    <property type="entry name" value="DinB-like"/>
</dbReference>